<dbReference type="Pfam" id="PF08669">
    <property type="entry name" value="GCV_T_C"/>
    <property type="match status" value="1"/>
</dbReference>
<dbReference type="InterPro" id="IPR029043">
    <property type="entry name" value="GcvT/YgfZ_C"/>
</dbReference>
<dbReference type="EMBL" id="JABDJR010000191">
    <property type="protein sequence ID" value="NNF06118.1"/>
    <property type="molecule type" value="Genomic_DNA"/>
</dbReference>
<dbReference type="InterPro" id="IPR019734">
    <property type="entry name" value="TPR_rpt"/>
</dbReference>
<keyword evidence="1" id="KW-0809">Transit peptide</keyword>
<name>A0A7Y2EDL7_UNCEI</name>
<dbReference type="InterPro" id="IPR011990">
    <property type="entry name" value="TPR-like_helical_dom_sf"/>
</dbReference>
<dbReference type="PANTHER" id="PTHR22602">
    <property type="entry name" value="TRANSFERASE CAF17, MITOCHONDRIAL-RELATED"/>
    <property type="match status" value="1"/>
</dbReference>
<keyword evidence="2" id="KW-0802">TPR repeat</keyword>
<dbReference type="SUPFAM" id="SSF103025">
    <property type="entry name" value="Folate-binding domain"/>
    <property type="match status" value="1"/>
</dbReference>
<dbReference type="InterPro" id="IPR017703">
    <property type="entry name" value="YgfZ/GCV_T_CS"/>
</dbReference>
<organism evidence="5 6">
    <name type="scientific">Eiseniibacteriota bacterium</name>
    <dbReference type="NCBI Taxonomy" id="2212470"/>
    <lineage>
        <taxon>Bacteria</taxon>
        <taxon>Candidatus Eiseniibacteriota</taxon>
    </lineage>
</organism>
<evidence type="ECO:0000313" key="5">
    <source>
        <dbReference type="EMBL" id="NNF06118.1"/>
    </source>
</evidence>
<dbReference type="SMART" id="SM00028">
    <property type="entry name" value="TPR"/>
    <property type="match status" value="5"/>
</dbReference>
<feature type="repeat" description="TPR" evidence="2">
    <location>
        <begin position="333"/>
        <end position="366"/>
    </location>
</feature>
<protein>
    <submittedName>
        <fullName evidence="5">Tetratricopeptide repeat protein</fullName>
    </submittedName>
</protein>
<dbReference type="SUPFAM" id="SSF101790">
    <property type="entry name" value="Aminomethyltransferase beta-barrel domain"/>
    <property type="match status" value="1"/>
</dbReference>
<sequence>MFSSTLEARRSAGLGPNPSLGVVCFQGPDALSFLQNQLPADFDALSPGQGVRTARLERRGRLRFMLTVLPKSKDEVWVLVDTGEAQAFLDDLELFHIREDFEMKVLPELSVLEFHGPRVPVVLKGLGFERALDPFAFGALSSFPSALFVYDPWAGDVGGRFLVLSAELAPFTEKLRGLEPDLVELHDDALEVMRIEGGHPKLGVDTSEKTLLQELGPLGETMVSHTKGCYLGQETVARVHARGQVNRQLVGLLIEGEAVPELGTLIVHDESAVGEVKSAVHSPSLRKVVGLAFLRSAFSEPGRTVYLKMDGDLVAATVAELPLYRVPGPKEQSRKLYMDGLEAFKNDNFEGAIRLFEKSLLMDPNFGDAVEAMGVSQERLGRIDEAVETMQMLADVDPNNPMSWTNLSRYLAQQGKIEEAEEAKGKALYLSWKRDAGEAAAKKKQEEDNAQARAQMEERLELFQQVLEIDPDDTVANFGMGKLLSDLERYEDAVDPLRNAVRVQPDYSAAYNLLGTALMRADRTEEARAAFEKGVEVATKKGDLMPKRDMQQKLERLSS</sequence>
<evidence type="ECO:0000256" key="2">
    <source>
        <dbReference type="PROSITE-ProRule" id="PRU00339"/>
    </source>
</evidence>
<dbReference type="PANTHER" id="PTHR22602:SF0">
    <property type="entry name" value="TRANSFERASE CAF17, MITOCHONDRIAL-RELATED"/>
    <property type="match status" value="1"/>
</dbReference>
<dbReference type="Pfam" id="PF14559">
    <property type="entry name" value="TPR_19"/>
    <property type="match status" value="1"/>
</dbReference>
<dbReference type="InterPro" id="IPR027266">
    <property type="entry name" value="TrmE/GcvT-like"/>
</dbReference>
<dbReference type="Gene3D" id="1.25.40.10">
    <property type="entry name" value="Tetratricopeptide repeat domain"/>
    <property type="match status" value="2"/>
</dbReference>
<dbReference type="NCBIfam" id="TIGR03317">
    <property type="entry name" value="ygfZ_signature"/>
    <property type="match status" value="1"/>
</dbReference>
<dbReference type="AlphaFoldDB" id="A0A7Y2EDL7"/>
<dbReference type="SUPFAM" id="SSF48452">
    <property type="entry name" value="TPR-like"/>
    <property type="match status" value="1"/>
</dbReference>
<evidence type="ECO:0000256" key="1">
    <source>
        <dbReference type="ARBA" id="ARBA00022946"/>
    </source>
</evidence>
<feature type="region of interest" description="Disordered" evidence="3">
    <location>
        <begin position="540"/>
        <end position="559"/>
    </location>
</feature>
<dbReference type="Gene3D" id="3.30.1360.120">
    <property type="entry name" value="Probable tRNA modification gtpase trme, domain 1"/>
    <property type="match status" value="1"/>
</dbReference>
<reference evidence="5 6" key="1">
    <citation type="submission" date="2020-03" db="EMBL/GenBank/DDBJ databases">
        <title>Metabolic flexibility allows generalist bacteria to become dominant in a frequently disturbed ecosystem.</title>
        <authorList>
            <person name="Chen Y.-J."/>
            <person name="Leung P.M."/>
            <person name="Bay S.K."/>
            <person name="Hugenholtz P."/>
            <person name="Kessler A.J."/>
            <person name="Shelley G."/>
            <person name="Waite D.W."/>
            <person name="Cook P.L."/>
            <person name="Greening C."/>
        </authorList>
    </citation>
    <scope>NUCLEOTIDE SEQUENCE [LARGE SCALE GENOMIC DNA]</scope>
    <source>
        <strain evidence="5">SS_bin_28</strain>
    </source>
</reference>
<feature type="repeat" description="TPR" evidence="2">
    <location>
        <begin position="367"/>
        <end position="400"/>
    </location>
</feature>
<dbReference type="GO" id="GO:0016226">
    <property type="term" value="P:iron-sulfur cluster assembly"/>
    <property type="evidence" value="ECO:0007669"/>
    <property type="project" value="TreeGrafter"/>
</dbReference>
<dbReference type="Pfam" id="PF13432">
    <property type="entry name" value="TPR_16"/>
    <property type="match status" value="1"/>
</dbReference>
<feature type="domain" description="Aminomethyltransferase C-terminal" evidence="4">
    <location>
        <begin position="247"/>
        <end position="324"/>
    </location>
</feature>
<dbReference type="InterPro" id="IPR045179">
    <property type="entry name" value="YgfZ/GcvT"/>
</dbReference>
<feature type="repeat" description="TPR" evidence="2">
    <location>
        <begin position="474"/>
        <end position="507"/>
    </location>
</feature>
<proteinExistence type="predicted"/>
<comment type="caution">
    <text evidence="5">The sequence shown here is derived from an EMBL/GenBank/DDBJ whole genome shotgun (WGS) entry which is preliminary data.</text>
</comment>
<accession>A0A7Y2EDL7</accession>
<feature type="repeat" description="TPR" evidence="2">
    <location>
        <begin position="508"/>
        <end position="541"/>
    </location>
</feature>
<dbReference type="PROSITE" id="PS50005">
    <property type="entry name" value="TPR"/>
    <property type="match status" value="4"/>
</dbReference>
<evidence type="ECO:0000256" key="3">
    <source>
        <dbReference type="SAM" id="MobiDB-lite"/>
    </source>
</evidence>
<gene>
    <name evidence="5" type="ORF">HKN21_05105</name>
</gene>
<dbReference type="Proteomes" id="UP000547674">
    <property type="component" value="Unassembled WGS sequence"/>
</dbReference>
<dbReference type="InterPro" id="IPR013977">
    <property type="entry name" value="GcvT_C"/>
</dbReference>
<evidence type="ECO:0000259" key="4">
    <source>
        <dbReference type="Pfam" id="PF08669"/>
    </source>
</evidence>
<evidence type="ECO:0000313" key="6">
    <source>
        <dbReference type="Proteomes" id="UP000547674"/>
    </source>
</evidence>